<evidence type="ECO:0000313" key="3">
    <source>
        <dbReference type="EMBL" id="WGH79170.1"/>
    </source>
</evidence>
<dbReference type="Pfam" id="PF00892">
    <property type="entry name" value="EamA"/>
    <property type="match status" value="2"/>
</dbReference>
<sequence>MRDNLKGAALMMGAMATFTMNDAALKWLATDLPAFQVTFLRGCAATVLIVALSAAMGSLRRGIPRADRPWAIGRSAAEAGAFLPFLLALQHMPLANITAILAALPLSITAAGALFLGEPVGWRRWTAIAVGFIGVLLIMRPGTEGFDGWSLVAMLTVLLATLRDLLTRRLSRETPSLNVAAITAGFVTLLGLGLSLTEPWIRPDAAQAGMILAAAAFILGAYLCSVMAMRVGEVAVVTPFRYTSLVWALLLGWLVFGDWPRPLTLVGAALIAGTGLYTLWRETRVPMPRPVAPR</sequence>
<dbReference type="PANTHER" id="PTHR22911">
    <property type="entry name" value="ACYL-MALONYL CONDENSING ENZYME-RELATED"/>
    <property type="match status" value="1"/>
</dbReference>
<feature type="transmembrane region" description="Helical" evidence="1">
    <location>
        <begin position="262"/>
        <end position="280"/>
    </location>
</feature>
<protein>
    <submittedName>
        <fullName evidence="3">DMT family transporter</fullName>
    </submittedName>
</protein>
<dbReference type="InterPro" id="IPR037185">
    <property type="entry name" value="EmrE-like"/>
</dbReference>
<feature type="transmembrane region" description="Helical" evidence="1">
    <location>
        <begin position="71"/>
        <end position="89"/>
    </location>
</feature>
<evidence type="ECO:0000313" key="4">
    <source>
        <dbReference type="Proteomes" id="UP001243420"/>
    </source>
</evidence>
<organism evidence="3 4">
    <name type="scientific">Jannaschia ovalis</name>
    <dbReference type="NCBI Taxonomy" id="3038773"/>
    <lineage>
        <taxon>Bacteria</taxon>
        <taxon>Pseudomonadati</taxon>
        <taxon>Pseudomonadota</taxon>
        <taxon>Alphaproteobacteria</taxon>
        <taxon>Rhodobacterales</taxon>
        <taxon>Roseobacteraceae</taxon>
        <taxon>Jannaschia</taxon>
    </lineage>
</organism>
<dbReference type="Proteomes" id="UP001243420">
    <property type="component" value="Chromosome"/>
</dbReference>
<dbReference type="PANTHER" id="PTHR22911:SF135">
    <property type="entry name" value="BLR4310 PROTEIN"/>
    <property type="match status" value="1"/>
</dbReference>
<reference evidence="3 4" key="1">
    <citation type="submission" date="2023-04" db="EMBL/GenBank/DDBJ databases">
        <title>Jannaschia ovalis sp. nov., a marine bacterium isolated from sea tidal flat.</title>
        <authorList>
            <person name="Kwon D.Y."/>
            <person name="Kim J.-J."/>
        </authorList>
    </citation>
    <scope>NUCLEOTIDE SEQUENCE [LARGE SCALE GENOMIC DNA]</scope>
    <source>
        <strain evidence="3 4">GRR-S6-38</strain>
    </source>
</reference>
<feature type="transmembrane region" description="Helical" evidence="1">
    <location>
        <begin position="125"/>
        <end position="142"/>
    </location>
</feature>
<accession>A0ABY8LFP8</accession>
<feature type="transmembrane region" description="Helical" evidence="1">
    <location>
        <begin position="178"/>
        <end position="196"/>
    </location>
</feature>
<keyword evidence="1" id="KW-0812">Transmembrane</keyword>
<gene>
    <name evidence="3" type="ORF">P8627_02590</name>
</gene>
<feature type="transmembrane region" description="Helical" evidence="1">
    <location>
        <begin position="208"/>
        <end position="228"/>
    </location>
</feature>
<feature type="transmembrane region" description="Helical" evidence="1">
    <location>
        <begin position="240"/>
        <end position="256"/>
    </location>
</feature>
<dbReference type="SUPFAM" id="SSF103481">
    <property type="entry name" value="Multidrug resistance efflux transporter EmrE"/>
    <property type="match status" value="2"/>
</dbReference>
<dbReference type="EMBL" id="CP122537">
    <property type="protein sequence ID" value="WGH79170.1"/>
    <property type="molecule type" value="Genomic_DNA"/>
</dbReference>
<feature type="transmembrane region" description="Helical" evidence="1">
    <location>
        <begin position="148"/>
        <end position="166"/>
    </location>
</feature>
<feature type="transmembrane region" description="Helical" evidence="1">
    <location>
        <begin position="39"/>
        <end position="59"/>
    </location>
</feature>
<keyword evidence="1" id="KW-1133">Transmembrane helix</keyword>
<feature type="domain" description="EamA" evidence="2">
    <location>
        <begin position="6"/>
        <end position="139"/>
    </location>
</feature>
<proteinExistence type="predicted"/>
<name>A0ABY8LFP8_9RHOB</name>
<dbReference type="RefSeq" id="WP_279965953.1">
    <property type="nucleotide sequence ID" value="NZ_CP122537.1"/>
</dbReference>
<keyword evidence="4" id="KW-1185">Reference proteome</keyword>
<dbReference type="Gene3D" id="1.10.3730.20">
    <property type="match status" value="1"/>
</dbReference>
<keyword evidence="1" id="KW-0472">Membrane</keyword>
<feature type="transmembrane region" description="Helical" evidence="1">
    <location>
        <begin position="95"/>
        <end position="116"/>
    </location>
</feature>
<dbReference type="InterPro" id="IPR000620">
    <property type="entry name" value="EamA_dom"/>
</dbReference>
<feature type="domain" description="EamA" evidence="2">
    <location>
        <begin position="149"/>
        <end position="272"/>
    </location>
</feature>
<evidence type="ECO:0000259" key="2">
    <source>
        <dbReference type="Pfam" id="PF00892"/>
    </source>
</evidence>
<evidence type="ECO:0000256" key="1">
    <source>
        <dbReference type="SAM" id="Phobius"/>
    </source>
</evidence>